<gene>
    <name evidence="7" type="ORF">UFOPK1909_00843</name>
</gene>
<evidence type="ECO:0000256" key="6">
    <source>
        <dbReference type="SAM" id="Phobius"/>
    </source>
</evidence>
<keyword evidence="5 6" id="KW-0472">Membrane</keyword>
<evidence type="ECO:0000256" key="4">
    <source>
        <dbReference type="ARBA" id="ARBA00022989"/>
    </source>
</evidence>
<dbReference type="Pfam" id="PF02133">
    <property type="entry name" value="Transp_cyt_pur"/>
    <property type="match status" value="1"/>
</dbReference>
<comment type="similarity">
    <text evidence="2">Belongs to the purine-cytosine permease (2.A.39) family.</text>
</comment>
<dbReference type="AlphaFoldDB" id="A0A6J6IL62"/>
<feature type="transmembrane region" description="Helical" evidence="6">
    <location>
        <begin position="168"/>
        <end position="190"/>
    </location>
</feature>
<feature type="transmembrane region" description="Helical" evidence="6">
    <location>
        <begin position="102"/>
        <end position="126"/>
    </location>
</feature>
<proteinExistence type="inferred from homology"/>
<dbReference type="EMBL" id="CAEZVD010000099">
    <property type="protein sequence ID" value="CAB4625311.1"/>
    <property type="molecule type" value="Genomic_DNA"/>
</dbReference>
<feature type="transmembrane region" description="Helical" evidence="6">
    <location>
        <begin position="12"/>
        <end position="37"/>
    </location>
</feature>
<comment type="subcellular location">
    <subcellularLocation>
        <location evidence="1">Membrane</location>
        <topology evidence="1">Multi-pass membrane protein</topology>
    </subcellularLocation>
</comment>
<sequence>MAWYINSIGITFAQGALAIFLGSLASAAVVSIGALAGKRSGLPTVLLSRAAFGVFANAAPGAVLTVARIFWTIAMVATILLLGFDFSGLTPTSFELNSSSTIIGGSVIAVVLAAVVLAVFGGIVLFRSQQLAGILGVLTLIVLIALKISSIDFGKLNESEPSSWQDTFAVAVLTFCIFGLVWTSAGADFARKLAITARGASVVGWGALSLALVPALVGAFGLALFSTVNVRSNTLSSAGFYSSTFFQDFSTIYEPMLGYLALGSALVSSIVVLAMSLYSTNLSLHSIGAKLPPLLAQPLLGVLGLVGASAVVYFITDAWGLLSDLAIFIAVPVAAWSGIFVSDILIRRIAYHEISLSRGYGFYKSVNWVNLSGWAVATAIGYGLIYLDRDGFTWLGYLADFTVNKQFWATTSLGVVLAFAIGSLLPVLAGIPRIKRQEAEVLAIEARRDDLKEIFGLAD</sequence>
<feature type="transmembrane region" description="Helical" evidence="6">
    <location>
        <begin position="367"/>
        <end position="387"/>
    </location>
</feature>
<feature type="transmembrane region" description="Helical" evidence="6">
    <location>
        <begin position="407"/>
        <end position="428"/>
    </location>
</feature>
<accession>A0A6J6IL62</accession>
<dbReference type="InterPro" id="IPR001248">
    <property type="entry name" value="Pur-cyt_permease"/>
</dbReference>
<dbReference type="GO" id="GO:0022857">
    <property type="term" value="F:transmembrane transporter activity"/>
    <property type="evidence" value="ECO:0007669"/>
    <property type="project" value="InterPro"/>
</dbReference>
<evidence type="ECO:0000256" key="5">
    <source>
        <dbReference type="ARBA" id="ARBA00023136"/>
    </source>
</evidence>
<evidence type="ECO:0000313" key="7">
    <source>
        <dbReference type="EMBL" id="CAB4625311.1"/>
    </source>
</evidence>
<evidence type="ECO:0000256" key="2">
    <source>
        <dbReference type="ARBA" id="ARBA00008974"/>
    </source>
</evidence>
<keyword evidence="3 6" id="KW-0812">Transmembrane</keyword>
<feature type="transmembrane region" description="Helical" evidence="6">
    <location>
        <begin position="325"/>
        <end position="346"/>
    </location>
</feature>
<evidence type="ECO:0000256" key="3">
    <source>
        <dbReference type="ARBA" id="ARBA00022692"/>
    </source>
</evidence>
<name>A0A6J6IL62_9ZZZZ</name>
<feature type="transmembrane region" description="Helical" evidence="6">
    <location>
        <begin position="131"/>
        <end position="148"/>
    </location>
</feature>
<dbReference type="GO" id="GO:0016020">
    <property type="term" value="C:membrane"/>
    <property type="evidence" value="ECO:0007669"/>
    <property type="project" value="UniProtKB-SubCell"/>
</dbReference>
<feature type="transmembrane region" description="Helical" evidence="6">
    <location>
        <begin position="58"/>
        <end position="82"/>
    </location>
</feature>
<feature type="transmembrane region" description="Helical" evidence="6">
    <location>
        <begin position="202"/>
        <end position="225"/>
    </location>
</feature>
<organism evidence="7">
    <name type="scientific">freshwater metagenome</name>
    <dbReference type="NCBI Taxonomy" id="449393"/>
    <lineage>
        <taxon>unclassified sequences</taxon>
        <taxon>metagenomes</taxon>
        <taxon>ecological metagenomes</taxon>
    </lineage>
</organism>
<evidence type="ECO:0000256" key="1">
    <source>
        <dbReference type="ARBA" id="ARBA00004141"/>
    </source>
</evidence>
<protein>
    <submittedName>
        <fullName evidence="7">Unannotated protein</fullName>
    </submittedName>
</protein>
<feature type="transmembrane region" description="Helical" evidence="6">
    <location>
        <begin position="256"/>
        <end position="278"/>
    </location>
</feature>
<reference evidence="7" key="1">
    <citation type="submission" date="2020-05" db="EMBL/GenBank/DDBJ databases">
        <authorList>
            <person name="Chiriac C."/>
            <person name="Salcher M."/>
            <person name="Ghai R."/>
            <person name="Kavagutti S V."/>
        </authorList>
    </citation>
    <scope>NUCLEOTIDE SEQUENCE</scope>
</reference>
<dbReference type="Gene3D" id="1.10.4160.10">
    <property type="entry name" value="Hydantoin permease"/>
    <property type="match status" value="1"/>
</dbReference>
<feature type="transmembrane region" description="Helical" evidence="6">
    <location>
        <begin position="299"/>
        <end position="319"/>
    </location>
</feature>
<keyword evidence="4 6" id="KW-1133">Transmembrane helix</keyword>